<keyword evidence="2 6" id="KW-0812">Transmembrane</keyword>
<dbReference type="Proteomes" id="UP001595556">
    <property type="component" value="Unassembled WGS sequence"/>
</dbReference>
<keyword evidence="9" id="KW-1185">Reference proteome</keyword>
<dbReference type="Pfam" id="PF06305">
    <property type="entry name" value="LapA_dom"/>
    <property type="match status" value="1"/>
</dbReference>
<feature type="region of interest" description="Disordered" evidence="5">
    <location>
        <begin position="77"/>
        <end position="111"/>
    </location>
</feature>
<dbReference type="EMBL" id="JBHRTI010000003">
    <property type="protein sequence ID" value="MFC3146427.1"/>
    <property type="molecule type" value="Genomic_DNA"/>
</dbReference>
<organism evidence="8 9">
    <name type="scientific">Piscinibacterium candidicorallinum</name>
    <dbReference type="NCBI Taxonomy" id="1793872"/>
    <lineage>
        <taxon>Bacteria</taxon>
        <taxon>Pseudomonadati</taxon>
        <taxon>Pseudomonadota</taxon>
        <taxon>Betaproteobacteria</taxon>
        <taxon>Burkholderiales</taxon>
        <taxon>Piscinibacterium</taxon>
    </lineage>
</organism>
<evidence type="ECO:0000256" key="5">
    <source>
        <dbReference type="SAM" id="MobiDB-lite"/>
    </source>
</evidence>
<accession>A0ABV7H529</accession>
<feature type="compositionally biased region" description="Low complexity" evidence="5">
    <location>
        <begin position="87"/>
        <end position="100"/>
    </location>
</feature>
<keyword evidence="4 6" id="KW-0472">Membrane</keyword>
<comment type="caution">
    <text evidence="8">The sequence shown here is derived from an EMBL/GenBank/DDBJ whole genome shotgun (WGS) entry which is preliminary data.</text>
</comment>
<evidence type="ECO:0000313" key="9">
    <source>
        <dbReference type="Proteomes" id="UP001595556"/>
    </source>
</evidence>
<evidence type="ECO:0000256" key="1">
    <source>
        <dbReference type="ARBA" id="ARBA00022475"/>
    </source>
</evidence>
<protein>
    <submittedName>
        <fullName evidence="8">Lipopolysaccharide assembly protein LapA domain-containing protein</fullName>
    </submittedName>
</protein>
<evidence type="ECO:0000256" key="3">
    <source>
        <dbReference type="ARBA" id="ARBA00022989"/>
    </source>
</evidence>
<evidence type="ECO:0000259" key="7">
    <source>
        <dbReference type="Pfam" id="PF06305"/>
    </source>
</evidence>
<proteinExistence type="predicted"/>
<dbReference type="RefSeq" id="WP_377300697.1">
    <property type="nucleotide sequence ID" value="NZ_CP180191.1"/>
</dbReference>
<evidence type="ECO:0000256" key="6">
    <source>
        <dbReference type="SAM" id="Phobius"/>
    </source>
</evidence>
<name>A0ABV7H529_9BURK</name>
<sequence>MLRLLTNALWVAVFLFMFWVALKNSDTATLRLTETASLTAPLIVIVLIAFGAGVLTALLATAPRLFRLNRELHAARGATRDAQPAVSTDSLRSAATSASARPDDDAQRAGA</sequence>
<evidence type="ECO:0000256" key="4">
    <source>
        <dbReference type="ARBA" id="ARBA00023136"/>
    </source>
</evidence>
<keyword evidence="1" id="KW-1003">Cell membrane</keyword>
<evidence type="ECO:0000256" key="2">
    <source>
        <dbReference type="ARBA" id="ARBA00022692"/>
    </source>
</evidence>
<feature type="compositionally biased region" description="Basic and acidic residues" evidence="5">
    <location>
        <begin position="101"/>
        <end position="111"/>
    </location>
</feature>
<keyword evidence="3 6" id="KW-1133">Transmembrane helix</keyword>
<evidence type="ECO:0000313" key="8">
    <source>
        <dbReference type="EMBL" id="MFC3146427.1"/>
    </source>
</evidence>
<feature type="transmembrane region" description="Helical" evidence="6">
    <location>
        <begin position="5"/>
        <end position="22"/>
    </location>
</feature>
<dbReference type="InterPro" id="IPR010445">
    <property type="entry name" value="LapA_dom"/>
</dbReference>
<feature type="domain" description="Lipopolysaccharide assembly protein A" evidence="7">
    <location>
        <begin position="23"/>
        <end position="83"/>
    </location>
</feature>
<gene>
    <name evidence="8" type="ORF">ACFOEN_02080</name>
</gene>
<feature type="transmembrane region" description="Helical" evidence="6">
    <location>
        <begin position="42"/>
        <end position="62"/>
    </location>
</feature>
<reference evidence="9" key="1">
    <citation type="journal article" date="2019" name="Int. J. Syst. Evol. Microbiol.">
        <title>The Global Catalogue of Microorganisms (GCM) 10K type strain sequencing project: providing services to taxonomists for standard genome sequencing and annotation.</title>
        <authorList>
            <consortium name="The Broad Institute Genomics Platform"/>
            <consortium name="The Broad Institute Genome Sequencing Center for Infectious Disease"/>
            <person name="Wu L."/>
            <person name="Ma J."/>
        </authorList>
    </citation>
    <scope>NUCLEOTIDE SEQUENCE [LARGE SCALE GENOMIC DNA]</scope>
    <source>
        <strain evidence="9">KCTC 52168</strain>
    </source>
</reference>